<sequence>MLHMDNSVGNPMMLLAAEEEMEQKVNYVIQTIETEYDGHASSDIVYDLLDDYEVETSDLPQWLWNRLAAYL</sequence>
<proteinExistence type="predicted"/>
<dbReference type="EMBL" id="BK015962">
    <property type="protein sequence ID" value="DAF87426.1"/>
    <property type="molecule type" value="Genomic_DNA"/>
</dbReference>
<evidence type="ECO:0000313" key="1">
    <source>
        <dbReference type="EMBL" id="DAF87426.1"/>
    </source>
</evidence>
<reference evidence="1" key="1">
    <citation type="journal article" date="2021" name="Proc. Natl. Acad. Sci. U.S.A.">
        <title>A Catalog of Tens of Thousands of Viruses from Human Metagenomes Reveals Hidden Associations with Chronic Diseases.</title>
        <authorList>
            <person name="Tisza M.J."/>
            <person name="Buck C.B."/>
        </authorList>
    </citation>
    <scope>NUCLEOTIDE SEQUENCE</scope>
    <source>
        <strain evidence="1">CtnPP24</strain>
    </source>
</reference>
<name>A0A8S5TZ17_9CAUD</name>
<protein>
    <submittedName>
        <fullName evidence="1">Uncharacterized protein</fullName>
    </submittedName>
</protein>
<accession>A0A8S5TZ17</accession>
<organism evidence="1">
    <name type="scientific">Siphoviridae sp. ctnPP24</name>
    <dbReference type="NCBI Taxonomy" id="2825662"/>
    <lineage>
        <taxon>Viruses</taxon>
        <taxon>Duplodnaviria</taxon>
        <taxon>Heunggongvirae</taxon>
        <taxon>Uroviricota</taxon>
        <taxon>Caudoviricetes</taxon>
    </lineage>
</organism>